<dbReference type="InterPro" id="IPR043742">
    <property type="entry name" value="DUF5687"/>
</dbReference>
<gene>
    <name evidence="2" type="ORF">G6047_10020</name>
</gene>
<feature type="transmembrane region" description="Helical" evidence="1">
    <location>
        <begin position="442"/>
        <end position="463"/>
    </location>
</feature>
<proteinExistence type="predicted"/>
<feature type="transmembrane region" description="Helical" evidence="1">
    <location>
        <begin position="101"/>
        <end position="129"/>
    </location>
</feature>
<feature type="transmembrane region" description="Helical" evidence="1">
    <location>
        <begin position="204"/>
        <end position="225"/>
    </location>
</feature>
<dbReference type="Pfam" id="PF18940">
    <property type="entry name" value="DUF5687"/>
    <property type="match status" value="1"/>
</dbReference>
<evidence type="ECO:0000313" key="3">
    <source>
        <dbReference type="Proteomes" id="UP000712080"/>
    </source>
</evidence>
<dbReference type="Proteomes" id="UP000712080">
    <property type="component" value="Unassembled WGS sequence"/>
</dbReference>
<feature type="transmembrane region" description="Helical" evidence="1">
    <location>
        <begin position="349"/>
        <end position="368"/>
    </location>
</feature>
<evidence type="ECO:0000256" key="1">
    <source>
        <dbReference type="SAM" id="Phobius"/>
    </source>
</evidence>
<feature type="transmembrane region" description="Helical" evidence="1">
    <location>
        <begin position="141"/>
        <end position="160"/>
    </location>
</feature>
<keyword evidence="1" id="KW-1133">Transmembrane helix</keyword>
<keyword evidence="1" id="KW-0472">Membrane</keyword>
<dbReference type="EMBL" id="JAAMPU010000105">
    <property type="protein sequence ID" value="NMH28368.1"/>
    <property type="molecule type" value="Genomic_DNA"/>
</dbReference>
<comment type="caution">
    <text evidence="2">The sequence shown here is derived from an EMBL/GenBank/DDBJ whole genome shotgun (WGS) entry which is preliminary data.</text>
</comment>
<dbReference type="RefSeq" id="WP_169527470.1">
    <property type="nucleotide sequence ID" value="NZ_JAAMPU010000105.1"/>
</dbReference>
<feature type="transmembrane region" description="Helical" evidence="1">
    <location>
        <begin position="62"/>
        <end position="80"/>
    </location>
</feature>
<name>A0A972FMC0_9FLAO</name>
<sequence>MFRLFAGLEWKSFVRSKAFAANLVLKILMGLAAVYFSVCFLFLGVALYFGLEEAKLEPLETVNRYLLYFLFFDLTVRYFLQKMPVLNIKPMLPIPIPKKIIVHYALSKCVFSFFNLYQAFIFVPFTVVLLLKSDVPVVNVLLWHVAVFALVFSNNFINVLINSKDSVFYPVLAIVGLTAVSHYYGWFDATLYTQHFFNSLSDTYFMFLVPCLFFGLLYYASFNYFRKRLHLDTGLASKTDLATTENLTWLNQFGSMGTFLKNDIRLLRRNKRSRTTLFMSVAFIFYGLLFYTGSIEVYSSPGFQVFAGIFVSGGFLFTFGQFVPSWDSAYYQLMMSQNISYKQYLASKWWLMVIATCISTVIASFYIIFGWKIYLLIVFGAIYNIGVNSYLVLWAGAYVKTPIDLTSSKRAFGDKQAFNFKTLLISLPKLLVPVLLYTIGYFAYGSELGLLLLALAGIAGFLFRDKMFNVIEKVYRTEKYKTIEAYKEKA</sequence>
<feature type="transmembrane region" description="Helical" evidence="1">
    <location>
        <begin position="374"/>
        <end position="397"/>
    </location>
</feature>
<evidence type="ECO:0000313" key="2">
    <source>
        <dbReference type="EMBL" id="NMH28368.1"/>
    </source>
</evidence>
<reference evidence="2" key="1">
    <citation type="submission" date="2020-02" db="EMBL/GenBank/DDBJ databases">
        <title>Flavobacterium sp. genome.</title>
        <authorList>
            <person name="Jung H.S."/>
            <person name="Baek J.H."/>
            <person name="Jeon C.O."/>
        </authorList>
    </citation>
    <scope>NUCLEOTIDE SEQUENCE</scope>
    <source>
        <strain evidence="2">SE-s28</strain>
    </source>
</reference>
<feature type="transmembrane region" description="Helical" evidence="1">
    <location>
        <begin position="275"/>
        <end position="293"/>
    </location>
</feature>
<keyword evidence="3" id="KW-1185">Reference proteome</keyword>
<keyword evidence="1" id="KW-0812">Transmembrane</keyword>
<feature type="transmembrane region" description="Helical" evidence="1">
    <location>
        <begin position="21"/>
        <end position="50"/>
    </location>
</feature>
<protein>
    <submittedName>
        <fullName evidence="2">Uncharacterized protein</fullName>
    </submittedName>
</protein>
<organism evidence="2 3">
    <name type="scientific">Flavobacterium silvaticum</name>
    <dbReference type="NCBI Taxonomy" id="1852020"/>
    <lineage>
        <taxon>Bacteria</taxon>
        <taxon>Pseudomonadati</taxon>
        <taxon>Bacteroidota</taxon>
        <taxon>Flavobacteriia</taxon>
        <taxon>Flavobacteriales</taxon>
        <taxon>Flavobacteriaceae</taxon>
        <taxon>Flavobacterium</taxon>
    </lineage>
</organism>
<feature type="transmembrane region" description="Helical" evidence="1">
    <location>
        <begin position="167"/>
        <end position="184"/>
    </location>
</feature>
<dbReference type="AlphaFoldDB" id="A0A972FMC0"/>
<feature type="transmembrane region" description="Helical" evidence="1">
    <location>
        <begin position="418"/>
        <end position="436"/>
    </location>
</feature>
<feature type="transmembrane region" description="Helical" evidence="1">
    <location>
        <begin position="305"/>
        <end position="328"/>
    </location>
</feature>
<accession>A0A972FMC0</accession>